<protein>
    <recommendedName>
        <fullName evidence="3">SGNH hydrolase-type esterase domain-containing protein</fullName>
    </recommendedName>
</protein>
<reference evidence="1" key="1">
    <citation type="journal article" date="2014" name="Int. J. Syst. Evol. Microbiol.">
        <title>Complete genome sequence of Corynebacterium casei LMG S-19264T (=DSM 44701T), isolated from a smear-ripened cheese.</title>
        <authorList>
            <consortium name="US DOE Joint Genome Institute (JGI-PGF)"/>
            <person name="Walter F."/>
            <person name="Albersmeier A."/>
            <person name="Kalinowski J."/>
            <person name="Ruckert C."/>
        </authorList>
    </citation>
    <scope>NUCLEOTIDE SEQUENCE</scope>
    <source>
        <strain evidence="1">CGMCC 1.15178</strain>
    </source>
</reference>
<evidence type="ECO:0008006" key="3">
    <source>
        <dbReference type="Google" id="ProtNLM"/>
    </source>
</evidence>
<dbReference type="InterPro" id="IPR036514">
    <property type="entry name" value="SGNH_hydro_sf"/>
</dbReference>
<dbReference type="AlphaFoldDB" id="A0A917DYI7"/>
<keyword evidence="2" id="KW-1185">Reference proteome</keyword>
<evidence type="ECO:0000313" key="1">
    <source>
        <dbReference type="EMBL" id="GGD82366.1"/>
    </source>
</evidence>
<dbReference type="Gene3D" id="3.40.50.1110">
    <property type="entry name" value="SGNH hydrolase"/>
    <property type="match status" value="1"/>
</dbReference>
<comment type="caution">
    <text evidence="1">The sequence shown here is derived from an EMBL/GenBank/DDBJ whole genome shotgun (WGS) entry which is preliminary data.</text>
</comment>
<sequence length="125" mass="13393">MNDGSGTGIGDGVTPSAFKANIRSIVNTVRSVNPAAEFILAGTTLPNPETFFLDQQPYYFEALRELASEMPGVAAADMTGVHAELLKTKSFGDMTGNNVNHPNDFLSRWHAQFVFGMLADRAVGA</sequence>
<gene>
    <name evidence="1" type="ORF">GCM10010911_45610</name>
</gene>
<evidence type="ECO:0000313" key="2">
    <source>
        <dbReference type="Proteomes" id="UP000612456"/>
    </source>
</evidence>
<organism evidence="1 2">
    <name type="scientific">Paenibacillus nasutitermitis</name>
    <dbReference type="NCBI Taxonomy" id="1652958"/>
    <lineage>
        <taxon>Bacteria</taxon>
        <taxon>Bacillati</taxon>
        <taxon>Bacillota</taxon>
        <taxon>Bacilli</taxon>
        <taxon>Bacillales</taxon>
        <taxon>Paenibacillaceae</taxon>
        <taxon>Paenibacillus</taxon>
    </lineage>
</organism>
<dbReference type="Proteomes" id="UP000612456">
    <property type="component" value="Unassembled WGS sequence"/>
</dbReference>
<name>A0A917DYI7_9BACL</name>
<dbReference type="EMBL" id="BMHP01000003">
    <property type="protein sequence ID" value="GGD82366.1"/>
    <property type="molecule type" value="Genomic_DNA"/>
</dbReference>
<accession>A0A917DYI7</accession>
<dbReference type="SUPFAM" id="SSF52266">
    <property type="entry name" value="SGNH hydrolase"/>
    <property type="match status" value="1"/>
</dbReference>
<proteinExistence type="predicted"/>
<reference evidence="1" key="2">
    <citation type="submission" date="2020-09" db="EMBL/GenBank/DDBJ databases">
        <authorList>
            <person name="Sun Q."/>
            <person name="Zhou Y."/>
        </authorList>
    </citation>
    <scope>NUCLEOTIDE SEQUENCE</scope>
    <source>
        <strain evidence="1">CGMCC 1.15178</strain>
    </source>
</reference>